<dbReference type="InterPro" id="IPR002765">
    <property type="entry name" value="UPF0145_YbjQ-like"/>
</dbReference>
<organism evidence="3 4">
    <name type="scientific">Phreatobacter aquaticus</name>
    <dbReference type="NCBI Taxonomy" id="2570229"/>
    <lineage>
        <taxon>Bacteria</taxon>
        <taxon>Pseudomonadati</taxon>
        <taxon>Pseudomonadota</taxon>
        <taxon>Alphaproteobacteria</taxon>
        <taxon>Hyphomicrobiales</taxon>
        <taxon>Phreatobacteraceae</taxon>
        <taxon>Phreatobacter</taxon>
    </lineage>
</organism>
<evidence type="ECO:0000256" key="1">
    <source>
        <dbReference type="ARBA" id="ARBA00010751"/>
    </source>
</evidence>
<dbReference type="PANTHER" id="PTHR34068">
    <property type="entry name" value="UPF0145 PROTEIN YBJQ"/>
    <property type="match status" value="1"/>
</dbReference>
<sequence length="128" mass="13713">MLLTTTPTIEGGRIIRYQGIVTGEVILGANIFRDFFASIRDIVGGRAGSYETVLRDGRNTAFQEMIAEAQRLGANAIVGIDIDYETLGKSMLMVSVTGTAAFVEMVMPQAQAQPAPGYPQTAPWGGRS</sequence>
<dbReference type="SUPFAM" id="SSF117782">
    <property type="entry name" value="YbjQ-like"/>
    <property type="match status" value="1"/>
</dbReference>
<keyword evidence="4" id="KW-1185">Reference proteome</keyword>
<gene>
    <name evidence="3" type="ORF">E8L99_04710</name>
</gene>
<evidence type="ECO:0000313" key="4">
    <source>
        <dbReference type="Proteomes" id="UP000298588"/>
    </source>
</evidence>
<evidence type="ECO:0000256" key="2">
    <source>
        <dbReference type="HAMAP-Rule" id="MF_00338"/>
    </source>
</evidence>
<accession>A0A4D7QIF4</accession>
<dbReference type="Proteomes" id="UP000298588">
    <property type="component" value="Chromosome"/>
</dbReference>
<dbReference type="Pfam" id="PF01906">
    <property type="entry name" value="YbjQ_1"/>
    <property type="match status" value="1"/>
</dbReference>
<protein>
    <recommendedName>
        <fullName evidence="2">UPF0145 protein E8L99_04710</fullName>
    </recommendedName>
</protein>
<dbReference type="InterPro" id="IPR035439">
    <property type="entry name" value="UPF0145_dom_sf"/>
</dbReference>
<dbReference type="Gene3D" id="3.30.110.70">
    <property type="entry name" value="Hypothetical protein apc22750. Chain B"/>
    <property type="match status" value="1"/>
</dbReference>
<dbReference type="HAMAP" id="MF_00338">
    <property type="entry name" value="UPF0145"/>
    <property type="match status" value="1"/>
</dbReference>
<comment type="similarity">
    <text evidence="1 2">Belongs to the UPF0145 family.</text>
</comment>
<dbReference type="OrthoDB" id="9796448at2"/>
<dbReference type="PANTHER" id="PTHR34068:SF1">
    <property type="entry name" value="UPF0145 PROTEIN YBJQ"/>
    <property type="match status" value="1"/>
</dbReference>
<proteinExistence type="inferred from homology"/>
<evidence type="ECO:0000313" key="3">
    <source>
        <dbReference type="EMBL" id="QCK85127.1"/>
    </source>
</evidence>
<dbReference type="AlphaFoldDB" id="A0A4D7QIF4"/>
<dbReference type="KEGG" id="paqt:E8L99_04710"/>
<reference evidence="3 4" key="1">
    <citation type="submission" date="2019-04" db="EMBL/GenBank/DDBJ databases">
        <title>Phreatobacter aquaticus sp. nov.</title>
        <authorList>
            <person name="Choi A."/>
            <person name="Baek K."/>
        </authorList>
    </citation>
    <scope>NUCLEOTIDE SEQUENCE [LARGE SCALE GENOMIC DNA]</scope>
    <source>
        <strain evidence="3 4">NMCR1094</strain>
    </source>
</reference>
<dbReference type="EMBL" id="CP039865">
    <property type="protein sequence ID" value="QCK85127.1"/>
    <property type="molecule type" value="Genomic_DNA"/>
</dbReference>
<name>A0A4D7QIF4_9HYPH</name>